<accession>A0A1E4RS52</accession>
<keyword evidence="7" id="KW-0325">Glycoprotein</keyword>
<dbReference type="GO" id="GO:0042973">
    <property type="term" value="F:glucan endo-1,3-beta-D-glucosidase activity"/>
    <property type="evidence" value="ECO:0007669"/>
    <property type="project" value="TreeGrafter"/>
</dbReference>
<keyword evidence="14" id="KW-1185">Reference proteome</keyword>
<dbReference type="GO" id="GO:0005975">
    <property type="term" value="P:carbohydrate metabolic process"/>
    <property type="evidence" value="ECO:0007669"/>
    <property type="project" value="InterPro"/>
</dbReference>
<evidence type="ECO:0000313" key="14">
    <source>
        <dbReference type="Proteomes" id="UP000095085"/>
    </source>
</evidence>
<evidence type="ECO:0000256" key="10">
    <source>
        <dbReference type="RuleBase" id="RU004335"/>
    </source>
</evidence>
<dbReference type="GO" id="GO:0071555">
    <property type="term" value="P:cell wall organization"/>
    <property type="evidence" value="ECO:0007669"/>
    <property type="project" value="UniProtKB-KW"/>
</dbReference>
<dbReference type="AlphaFoldDB" id="A0A1E4RS52"/>
<dbReference type="PANTHER" id="PTHR16631">
    <property type="entry name" value="GLUCAN 1,3-BETA-GLUCOSIDASE"/>
    <property type="match status" value="1"/>
</dbReference>
<dbReference type="GO" id="GO:0009986">
    <property type="term" value="C:cell surface"/>
    <property type="evidence" value="ECO:0007669"/>
    <property type="project" value="TreeGrafter"/>
</dbReference>
<dbReference type="GO" id="GO:0005576">
    <property type="term" value="C:extracellular region"/>
    <property type="evidence" value="ECO:0007669"/>
    <property type="project" value="TreeGrafter"/>
</dbReference>
<feature type="region of interest" description="Disordered" evidence="12">
    <location>
        <begin position="107"/>
        <end position="129"/>
    </location>
</feature>
<keyword evidence="4" id="KW-0964">Secreted</keyword>
<keyword evidence="8 11" id="KW-0326">Glycosidase</keyword>
<dbReference type="PANTHER" id="PTHR16631:SF14">
    <property type="entry name" value="FAMILY 17 GLUCOSIDASE SCW10-RELATED"/>
    <property type="match status" value="1"/>
</dbReference>
<evidence type="ECO:0000313" key="13">
    <source>
        <dbReference type="EMBL" id="ODV70109.1"/>
    </source>
</evidence>
<evidence type="ECO:0000256" key="11">
    <source>
        <dbReference type="RuleBase" id="RU004336"/>
    </source>
</evidence>
<name>A0A1E4RS52_9ASCO</name>
<organism evidence="13 14">
    <name type="scientific">Hyphopichia burtonii NRRL Y-1933</name>
    <dbReference type="NCBI Taxonomy" id="984485"/>
    <lineage>
        <taxon>Eukaryota</taxon>
        <taxon>Fungi</taxon>
        <taxon>Dikarya</taxon>
        <taxon>Ascomycota</taxon>
        <taxon>Saccharomycotina</taxon>
        <taxon>Pichiomycetes</taxon>
        <taxon>Debaryomycetaceae</taxon>
        <taxon>Hyphopichia</taxon>
    </lineage>
</organism>
<dbReference type="InterPro" id="IPR000490">
    <property type="entry name" value="Glyco_hydro_17"/>
</dbReference>
<keyword evidence="6 11" id="KW-0378">Hydrolase</keyword>
<dbReference type="InterPro" id="IPR017853">
    <property type="entry name" value="GH"/>
</dbReference>
<comment type="subcellular location">
    <subcellularLocation>
        <location evidence="1">Secreted</location>
        <location evidence="1">Cell wall</location>
    </subcellularLocation>
</comment>
<evidence type="ECO:0000256" key="7">
    <source>
        <dbReference type="ARBA" id="ARBA00023180"/>
    </source>
</evidence>
<feature type="region of interest" description="Disordered" evidence="12">
    <location>
        <begin position="40"/>
        <end position="94"/>
    </location>
</feature>
<evidence type="ECO:0000256" key="6">
    <source>
        <dbReference type="ARBA" id="ARBA00022801"/>
    </source>
</evidence>
<sequence>MSLALSTPVAEVEHHAHQHKRAVKYVTQVSTVVVGDGQTQTQAQANQGSNPTTLVTSSQQGKAAAASSTGEDEAPSSTEASSSESSGSQGQGKLGINVGASASLSIGLGSSSSSSSSDSSSSASTPSDYSDVEKYAAEAKGITYSPYTKSGSCKSSDEVSSDLKKLSGFGLIRIYGTDCSGPQNVLSALNSNQKLFVGIQSISDLESDLSSLDSAIKGSERGWDAIDTVSIGNELVNGGSNSASDVAQAVKKAKSWLKSNASSFSGSVVTVDTLVAVENNSGDLCDASDYLAVNSHPFWDGNVDPSDAGPWLKQQISDLQEKCGNNGKKVVITETGWPTKGDSFQKCQPSTKNQLAAIKSISETIGDQVIFFTTYNDYWKDAGNYDVEQYWGIFGDPSN</sequence>
<dbReference type="RefSeq" id="XP_020079176.1">
    <property type="nucleotide sequence ID" value="XM_020220569.1"/>
</dbReference>
<evidence type="ECO:0000256" key="1">
    <source>
        <dbReference type="ARBA" id="ARBA00004191"/>
    </source>
</evidence>
<dbReference type="Proteomes" id="UP000095085">
    <property type="component" value="Unassembled WGS sequence"/>
</dbReference>
<dbReference type="PROSITE" id="PS00587">
    <property type="entry name" value="GLYCOSYL_HYDROL_F17"/>
    <property type="match status" value="1"/>
</dbReference>
<dbReference type="GO" id="GO:0009277">
    <property type="term" value="C:fungal-type cell wall"/>
    <property type="evidence" value="ECO:0007669"/>
    <property type="project" value="TreeGrafter"/>
</dbReference>
<evidence type="ECO:0000256" key="5">
    <source>
        <dbReference type="ARBA" id="ARBA00022729"/>
    </source>
</evidence>
<evidence type="ECO:0000256" key="2">
    <source>
        <dbReference type="ARBA" id="ARBA00008773"/>
    </source>
</evidence>
<keyword evidence="3" id="KW-0134">Cell wall</keyword>
<keyword evidence="5" id="KW-0732">Signal</keyword>
<proteinExistence type="inferred from homology"/>
<feature type="compositionally biased region" description="Low complexity" evidence="12">
    <location>
        <begin position="56"/>
        <end position="88"/>
    </location>
</feature>
<evidence type="ECO:0000256" key="12">
    <source>
        <dbReference type="SAM" id="MobiDB-lite"/>
    </source>
</evidence>
<dbReference type="OrthoDB" id="941679at2759"/>
<evidence type="ECO:0000256" key="8">
    <source>
        <dbReference type="ARBA" id="ARBA00023295"/>
    </source>
</evidence>
<evidence type="ECO:0000256" key="3">
    <source>
        <dbReference type="ARBA" id="ARBA00022512"/>
    </source>
</evidence>
<dbReference type="Pfam" id="PF00332">
    <property type="entry name" value="Glyco_hydro_17"/>
    <property type="match status" value="1"/>
</dbReference>
<protein>
    <submittedName>
        <fullName evidence="13">Glycoside hydrolase</fullName>
    </submittedName>
</protein>
<dbReference type="SUPFAM" id="SSF51445">
    <property type="entry name" value="(Trans)glycosidases"/>
    <property type="match status" value="1"/>
</dbReference>
<dbReference type="FunFam" id="3.20.20.80:FF:000111">
    <property type="entry name" value="Soluble cell wall protein"/>
    <property type="match status" value="1"/>
</dbReference>
<comment type="similarity">
    <text evidence="2 10">Belongs to the glycosyl hydrolase 17 family.</text>
</comment>
<dbReference type="InterPro" id="IPR050732">
    <property type="entry name" value="Beta-glucan_modifiers"/>
</dbReference>
<dbReference type="Gene3D" id="3.20.20.80">
    <property type="entry name" value="Glycosidases"/>
    <property type="match status" value="2"/>
</dbReference>
<keyword evidence="9" id="KW-0961">Cell wall biogenesis/degradation</keyword>
<reference evidence="14" key="1">
    <citation type="submission" date="2016-05" db="EMBL/GenBank/DDBJ databases">
        <title>Comparative genomics of biotechnologically important yeasts.</title>
        <authorList>
            <consortium name="DOE Joint Genome Institute"/>
            <person name="Riley R."/>
            <person name="Haridas S."/>
            <person name="Wolfe K.H."/>
            <person name="Lopes M.R."/>
            <person name="Hittinger C.T."/>
            <person name="Goker M."/>
            <person name="Salamov A."/>
            <person name="Wisecaver J."/>
            <person name="Long T.M."/>
            <person name="Aerts A.L."/>
            <person name="Barry K."/>
            <person name="Choi C."/>
            <person name="Clum A."/>
            <person name="Coughlan A.Y."/>
            <person name="Deshpande S."/>
            <person name="Douglass A.P."/>
            <person name="Hanson S.J."/>
            <person name="Klenk H.-P."/>
            <person name="Labutti K."/>
            <person name="Lapidus A."/>
            <person name="Lindquist E."/>
            <person name="Lipzen A."/>
            <person name="Meier-Kolthoff J.P."/>
            <person name="Ohm R.A."/>
            <person name="Otillar R.P."/>
            <person name="Pangilinan J."/>
            <person name="Peng Y."/>
            <person name="Rokas A."/>
            <person name="Rosa C.A."/>
            <person name="Scheuner C."/>
            <person name="Sibirny A.A."/>
            <person name="Slot J.C."/>
            <person name="Stielow J.B."/>
            <person name="Sun H."/>
            <person name="Kurtzman C.P."/>
            <person name="Blackwell M."/>
            <person name="Grigoriev I.V."/>
            <person name="Jeffries T.W."/>
        </authorList>
    </citation>
    <scope>NUCLEOTIDE SEQUENCE [LARGE SCALE GENOMIC DNA]</scope>
    <source>
        <strain evidence="14">NRRL Y-1933</strain>
    </source>
</reference>
<evidence type="ECO:0000256" key="9">
    <source>
        <dbReference type="ARBA" id="ARBA00023316"/>
    </source>
</evidence>
<gene>
    <name evidence="13" type="ORF">HYPBUDRAFT_151575</name>
</gene>
<evidence type="ECO:0000256" key="4">
    <source>
        <dbReference type="ARBA" id="ARBA00022525"/>
    </source>
</evidence>
<dbReference type="EMBL" id="KV454538">
    <property type="protein sequence ID" value="ODV70109.1"/>
    <property type="molecule type" value="Genomic_DNA"/>
</dbReference>
<dbReference type="GeneID" id="30995119"/>
<dbReference type="STRING" id="984485.A0A1E4RS52"/>